<evidence type="ECO:0000313" key="3">
    <source>
        <dbReference type="Proteomes" id="UP000288096"/>
    </source>
</evidence>
<keyword evidence="2" id="KW-0378">Hydrolase</keyword>
<evidence type="ECO:0000313" key="2">
    <source>
        <dbReference type="EMBL" id="GBC63368.1"/>
    </source>
</evidence>
<dbReference type="InterPro" id="IPR029058">
    <property type="entry name" value="AB_hydrolase_fold"/>
</dbReference>
<protein>
    <submittedName>
        <fullName evidence="2">Alpha/beta hydrolase</fullName>
    </submittedName>
</protein>
<comment type="caution">
    <text evidence="2">The sequence shown here is derived from an EMBL/GenBank/DDBJ whole genome shotgun (WGS) entry which is preliminary data.</text>
</comment>
<sequence>MPFFRTPDGCSLYYCEFGDAMSEKPVLVLLNGTAQTTVNWLPHIKKFREKFRVLAYDGRSQGKSDPGDLPLSPERHVGDLMALLDALKIRSAALVGMSHGAGIALCAALAAPERTDRLVLCSAGALPDFGMKIRLRSWVEILRAGGAAAMAWAFLPTVFGDRFLQENEKVLDKMVSAIVRRNKPDALSAHLSAMSAYPSLSHIARQLRIPTLIISGGQDPLVSFESAAELARLCGGIHRHFPDAGHSVPAEVPALFHQMVMAFLMGS</sequence>
<dbReference type="SUPFAM" id="SSF53474">
    <property type="entry name" value="alpha/beta-Hydrolases"/>
    <property type="match status" value="1"/>
</dbReference>
<gene>
    <name evidence="2" type="ORF">DENIS_4362</name>
</gene>
<dbReference type="EMBL" id="BEXT01000001">
    <property type="protein sequence ID" value="GBC63368.1"/>
    <property type="molecule type" value="Genomic_DNA"/>
</dbReference>
<dbReference type="PRINTS" id="PR00111">
    <property type="entry name" value="ABHYDROLASE"/>
</dbReference>
<dbReference type="Gene3D" id="3.40.50.1820">
    <property type="entry name" value="alpha/beta hydrolase"/>
    <property type="match status" value="1"/>
</dbReference>
<dbReference type="AlphaFoldDB" id="A0A401G2A1"/>
<dbReference type="InterPro" id="IPR050471">
    <property type="entry name" value="AB_hydrolase"/>
</dbReference>
<reference evidence="3" key="2">
    <citation type="submission" date="2019-01" db="EMBL/GenBank/DDBJ databases">
        <title>Genome sequence of Desulfonema ishimotonii strain Tokyo 01.</title>
        <authorList>
            <person name="Fukui M."/>
        </authorList>
    </citation>
    <scope>NUCLEOTIDE SEQUENCE [LARGE SCALE GENOMIC DNA]</scope>
    <source>
        <strain evidence="3">Tokyo 01</strain>
    </source>
</reference>
<dbReference type="PANTHER" id="PTHR43433:SF1">
    <property type="entry name" value="BLL5160 PROTEIN"/>
    <property type="match status" value="1"/>
</dbReference>
<dbReference type="GO" id="GO:0016787">
    <property type="term" value="F:hydrolase activity"/>
    <property type="evidence" value="ECO:0007669"/>
    <property type="project" value="UniProtKB-KW"/>
</dbReference>
<dbReference type="InterPro" id="IPR000073">
    <property type="entry name" value="AB_hydrolase_1"/>
</dbReference>
<name>A0A401G2A1_9BACT</name>
<proteinExistence type="predicted"/>
<dbReference type="PANTHER" id="PTHR43433">
    <property type="entry name" value="HYDROLASE, ALPHA/BETA FOLD FAMILY PROTEIN"/>
    <property type="match status" value="1"/>
</dbReference>
<accession>A0A401G2A1</accession>
<dbReference type="OrthoDB" id="9785408at2"/>
<feature type="domain" description="AB hydrolase-1" evidence="1">
    <location>
        <begin position="25"/>
        <end position="248"/>
    </location>
</feature>
<reference evidence="3" key="1">
    <citation type="submission" date="2017-11" db="EMBL/GenBank/DDBJ databases">
        <authorList>
            <person name="Watanabe M."/>
            <person name="Kojima H."/>
        </authorList>
    </citation>
    <scope>NUCLEOTIDE SEQUENCE [LARGE SCALE GENOMIC DNA]</scope>
    <source>
        <strain evidence="3">Tokyo 01</strain>
    </source>
</reference>
<keyword evidence="3" id="KW-1185">Reference proteome</keyword>
<organism evidence="2 3">
    <name type="scientific">Desulfonema ishimotonii</name>
    <dbReference type="NCBI Taxonomy" id="45657"/>
    <lineage>
        <taxon>Bacteria</taxon>
        <taxon>Pseudomonadati</taxon>
        <taxon>Thermodesulfobacteriota</taxon>
        <taxon>Desulfobacteria</taxon>
        <taxon>Desulfobacterales</taxon>
        <taxon>Desulfococcaceae</taxon>
        <taxon>Desulfonema</taxon>
    </lineage>
</organism>
<dbReference type="Proteomes" id="UP000288096">
    <property type="component" value="Unassembled WGS sequence"/>
</dbReference>
<evidence type="ECO:0000259" key="1">
    <source>
        <dbReference type="Pfam" id="PF00561"/>
    </source>
</evidence>
<dbReference type="Pfam" id="PF00561">
    <property type="entry name" value="Abhydrolase_1"/>
    <property type="match status" value="1"/>
</dbReference>
<dbReference type="RefSeq" id="WP_124330443.1">
    <property type="nucleotide sequence ID" value="NZ_BEXT01000001.1"/>
</dbReference>